<dbReference type="Gene3D" id="2.60.300.12">
    <property type="entry name" value="HesB-like domain"/>
    <property type="match status" value="1"/>
</dbReference>
<dbReference type="PROSITE" id="PS01152">
    <property type="entry name" value="HESB"/>
    <property type="match status" value="1"/>
</dbReference>
<dbReference type="InterPro" id="IPR035903">
    <property type="entry name" value="HesB-like_dom_sf"/>
</dbReference>
<feature type="domain" description="Core" evidence="1">
    <location>
        <begin position="4"/>
        <end position="103"/>
    </location>
</feature>
<dbReference type="Pfam" id="PF01521">
    <property type="entry name" value="Fe-S_biosyn"/>
    <property type="match status" value="1"/>
</dbReference>
<dbReference type="GO" id="GO:0051537">
    <property type="term" value="F:2 iron, 2 sulfur cluster binding"/>
    <property type="evidence" value="ECO:0007669"/>
    <property type="project" value="UniProtKB-ARBA"/>
</dbReference>
<dbReference type="OrthoDB" id="9801228at2"/>
<dbReference type="EMBL" id="PQWO01000001">
    <property type="protein sequence ID" value="PZD75463.1"/>
    <property type="molecule type" value="Genomic_DNA"/>
</dbReference>
<accession>A0A2W1JQ63</accession>
<protein>
    <submittedName>
        <fullName evidence="2">Iron-sulfur cluster insertion protein ErpA</fullName>
    </submittedName>
</protein>
<dbReference type="InterPro" id="IPR031108">
    <property type="entry name" value="IscA_plant_cyanobact"/>
</dbReference>
<dbReference type="InterPro" id="IPR017870">
    <property type="entry name" value="FeS_cluster_insertion_CS"/>
</dbReference>
<reference evidence="2 3" key="1">
    <citation type="journal article" date="2018" name="Sci. Rep.">
        <title>A novel species of the marine cyanobacterium Acaryochloris with a unique pigment content and lifestyle.</title>
        <authorList>
            <person name="Partensky F."/>
            <person name="Six C."/>
            <person name="Ratin M."/>
            <person name="Garczarek L."/>
            <person name="Vaulot D."/>
            <person name="Probert I."/>
            <person name="Calteau A."/>
            <person name="Gourvil P."/>
            <person name="Marie D."/>
            <person name="Grebert T."/>
            <person name="Bouchier C."/>
            <person name="Le Panse S."/>
            <person name="Gachenot M."/>
            <person name="Rodriguez F."/>
            <person name="Garrido J.L."/>
        </authorList>
    </citation>
    <scope>NUCLEOTIDE SEQUENCE [LARGE SCALE GENOMIC DNA]</scope>
    <source>
        <strain evidence="2 3">RCC1774</strain>
    </source>
</reference>
<keyword evidence="3" id="KW-1185">Reference proteome</keyword>
<dbReference type="NCBIfam" id="TIGR00049">
    <property type="entry name" value="iron-sulfur cluster assembly accessory protein"/>
    <property type="match status" value="1"/>
</dbReference>
<comment type="caution">
    <text evidence="2">The sequence shown here is derived from an EMBL/GenBank/DDBJ whole genome shotgun (WGS) entry which is preliminary data.</text>
</comment>
<dbReference type="SUPFAM" id="SSF89360">
    <property type="entry name" value="HesB-like domain"/>
    <property type="match status" value="1"/>
</dbReference>
<gene>
    <name evidence="2" type="primary">erpA_1</name>
    <name evidence="2" type="ORF">C1752_00348</name>
</gene>
<dbReference type="GO" id="GO:0030674">
    <property type="term" value="F:protein-macromolecule adaptor activity"/>
    <property type="evidence" value="ECO:0007669"/>
    <property type="project" value="TreeGrafter"/>
</dbReference>
<dbReference type="GO" id="GO:0016226">
    <property type="term" value="P:iron-sulfur cluster assembly"/>
    <property type="evidence" value="ECO:0007669"/>
    <property type="project" value="InterPro"/>
</dbReference>
<dbReference type="PANTHER" id="PTHR47265:SF1">
    <property type="entry name" value="IRON-SULFUR ASSEMBLY PROTEIN ISCA, CHLOROPLASTIC"/>
    <property type="match status" value="1"/>
</dbReference>
<evidence type="ECO:0000313" key="3">
    <source>
        <dbReference type="Proteomes" id="UP000248857"/>
    </source>
</evidence>
<name>A0A2W1JQ63_9CYAN</name>
<dbReference type="InterPro" id="IPR016092">
    <property type="entry name" value="ATAP"/>
</dbReference>
<sequence>MVQLSATALDEVTRLKSKPIYSDTNVLRIAVHESGCSGWSYQMSFEASAQPVDQIFDCGPIQVAVDPKSWPYLNGLTLDYTEDLMGGSFRFDNPNARQTCSCGHSFGL</sequence>
<dbReference type="AlphaFoldDB" id="A0A2W1JQ63"/>
<dbReference type="RefSeq" id="WP_110984324.1">
    <property type="nucleotide sequence ID" value="NZ_CAWNWM010000001.1"/>
</dbReference>
<dbReference type="PANTHER" id="PTHR47265">
    <property type="entry name" value="IRON-SULFUR ASSEMBLY PROTEIN ISCA, CHLOROPLASTIC"/>
    <property type="match status" value="1"/>
</dbReference>
<evidence type="ECO:0000313" key="2">
    <source>
        <dbReference type="EMBL" id="PZD75463.1"/>
    </source>
</evidence>
<organism evidence="2 3">
    <name type="scientific">Acaryochloris thomasi RCC1774</name>
    <dbReference type="NCBI Taxonomy" id="1764569"/>
    <lineage>
        <taxon>Bacteria</taxon>
        <taxon>Bacillati</taxon>
        <taxon>Cyanobacteriota</taxon>
        <taxon>Cyanophyceae</taxon>
        <taxon>Acaryochloridales</taxon>
        <taxon>Acaryochloridaceae</taxon>
        <taxon>Acaryochloris</taxon>
        <taxon>Acaryochloris thomasi</taxon>
    </lineage>
</organism>
<dbReference type="Proteomes" id="UP000248857">
    <property type="component" value="Unassembled WGS sequence"/>
</dbReference>
<evidence type="ECO:0000259" key="1">
    <source>
        <dbReference type="Pfam" id="PF01521"/>
    </source>
</evidence>
<dbReference type="InterPro" id="IPR000361">
    <property type="entry name" value="ATAP_core_dom"/>
</dbReference>
<proteinExistence type="predicted"/>